<reference evidence="1 2" key="1">
    <citation type="submission" date="2019-07" db="EMBL/GenBank/DDBJ databases">
        <title>R&amp;d 2014.</title>
        <authorList>
            <person name="Klenk H.-P."/>
        </authorList>
    </citation>
    <scope>NUCLEOTIDE SEQUENCE [LARGE SCALE GENOMIC DNA]</scope>
    <source>
        <strain evidence="1 2">DSM 43194</strain>
    </source>
</reference>
<gene>
    <name evidence="1" type="ORF">JD82_04530</name>
</gene>
<evidence type="ECO:0000313" key="2">
    <source>
        <dbReference type="Proteomes" id="UP000317303"/>
    </source>
</evidence>
<comment type="caution">
    <text evidence="1">The sequence shown here is derived from an EMBL/GenBank/DDBJ whole genome shotgun (WGS) entry which is preliminary data.</text>
</comment>
<dbReference type="AlphaFoldDB" id="A0A660CN18"/>
<protein>
    <recommendedName>
        <fullName evidence="3">CNNM transmembrane domain-containing protein</fullName>
    </recommendedName>
</protein>
<keyword evidence="2" id="KW-1185">Reference proteome</keyword>
<sequence length="70" mass="7507">MIWALSLLLGIVVILAVIAANGYFVAQEFAYMAVDRSRLAPKLVIAPRSVHWPSPAVPRSCCRAPSSASP</sequence>
<accession>A0A660CN18</accession>
<organism evidence="1 2">
    <name type="scientific">Prauserella rugosa</name>
    <dbReference type="NCBI Taxonomy" id="43354"/>
    <lineage>
        <taxon>Bacteria</taxon>
        <taxon>Bacillati</taxon>
        <taxon>Actinomycetota</taxon>
        <taxon>Actinomycetes</taxon>
        <taxon>Pseudonocardiales</taxon>
        <taxon>Pseudonocardiaceae</taxon>
        <taxon>Prauserella</taxon>
    </lineage>
</organism>
<evidence type="ECO:0008006" key="3">
    <source>
        <dbReference type="Google" id="ProtNLM"/>
    </source>
</evidence>
<proteinExistence type="predicted"/>
<evidence type="ECO:0000313" key="1">
    <source>
        <dbReference type="EMBL" id="TWH22641.1"/>
    </source>
</evidence>
<name>A0A660CN18_9PSEU</name>
<dbReference type="RefSeq" id="WP_246134944.1">
    <property type="nucleotide sequence ID" value="NZ_JOIJ01000004.1"/>
</dbReference>
<dbReference type="EMBL" id="VLJV01000001">
    <property type="protein sequence ID" value="TWH22641.1"/>
    <property type="molecule type" value="Genomic_DNA"/>
</dbReference>
<dbReference type="Proteomes" id="UP000317303">
    <property type="component" value="Unassembled WGS sequence"/>
</dbReference>